<reference evidence="1 2" key="1">
    <citation type="submission" date="2014-04" db="EMBL/GenBank/DDBJ databases">
        <authorList>
            <consortium name="DOE Joint Genome Institute"/>
            <person name="Kuo A."/>
            <person name="Kohler A."/>
            <person name="Costa M.D."/>
            <person name="Nagy L.G."/>
            <person name="Floudas D."/>
            <person name="Copeland A."/>
            <person name="Barry K.W."/>
            <person name="Cichocki N."/>
            <person name="Veneault-Fourrey C."/>
            <person name="LaButti K."/>
            <person name="Lindquist E.A."/>
            <person name="Lipzen A."/>
            <person name="Lundell T."/>
            <person name="Morin E."/>
            <person name="Murat C."/>
            <person name="Sun H."/>
            <person name="Tunlid A."/>
            <person name="Henrissat B."/>
            <person name="Grigoriev I.V."/>
            <person name="Hibbett D.S."/>
            <person name="Martin F."/>
            <person name="Nordberg H.P."/>
            <person name="Cantor M.N."/>
            <person name="Hua S.X."/>
        </authorList>
    </citation>
    <scope>NUCLEOTIDE SEQUENCE [LARGE SCALE GENOMIC DNA]</scope>
    <source>
        <strain evidence="1 2">Marx 270</strain>
    </source>
</reference>
<evidence type="ECO:0000313" key="1">
    <source>
        <dbReference type="EMBL" id="KIO09195.1"/>
    </source>
</evidence>
<keyword evidence="2" id="KW-1185">Reference proteome</keyword>
<dbReference type="HOGENOM" id="CLU_073913_2_0_1"/>
<organism evidence="1 2">
    <name type="scientific">Pisolithus tinctorius Marx 270</name>
    <dbReference type="NCBI Taxonomy" id="870435"/>
    <lineage>
        <taxon>Eukaryota</taxon>
        <taxon>Fungi</taxon>
        <taxon>Dikarya</taxon>
        <taxon>Basidiomycota</taxon>
        <taxon>Agaricomycotina</taxon>
        <taxon>Agaricomycetes</taxon>
        <taxon>Agaricomycetidae</taxon>
        <taxon>Boletales</taxon>
        <taxon>Sclerodermatineae</taxon>
        <taxon>Pisolithaceae</taxon>
        <taxon>Pisolithus</taxon>
    </lineage>
</organism>
<dbReference type="EMBL" id="KN831955">
    <property type="protein sequence ID" value="KIO09195.1"/>
    <property type="molecule type" value="Genomic_DNA"/>
</dbReference>
<dbReference type="InParanoid" id="A0A0C3P742"/>
<name>A0A0C3P742_PISTI</name>
<dbReference type="Proteomes" id="UP000054217">
    <property type="component" value="Unassembled WGS sequence"/>
</dbReference>
<gene>
    <name evidence="1" type="ORF">M404DRAFT_132175</name>
</gene>
<protein>
    <submittedName>
        <fullName evidence="1">Uncharacterized protein</fullName>
    </submittedName>
</protein>
<dbReference type="STRING" id="870435.A0A0C3P742"/>
<accession>A0A0C3P742</accession>
<reference evidence="2" key="2">
    <citation type="submission" date="2015-01" db="EMBL/GenBank/DDBJ databases">
        <title>Evolutionary Origins and Diversification of the Mycorrhizal Mutualists.</title>
        <authorList>
            <consortium name="DOE Joint Genome Institute"/>
            <consortium name="Mycorrhizal Genomics Consortium"/>
            <person name="Kohler A."/>
            <person name="Kuo A."/>
            <person name="Nagy L.G."/>
            <person name="Floudas D."/>
            <person name="Copeland A."/>
            <person name="Barry K.W."/>
            <person name="Cichocki N."/>
            <person name="Veneault-Fourrey C."/>
            <person name="LaButti K."/>
            <person name="Lindquist E.A."/>
            <person name="Lipzen A."/>
            <person name="Lundell T."/>
            <person name="Morin E."/>
            <person name="Murat C."/>
            <person name="Riley R."/>
            <person name="Ohm R."/>
            <person name="Sun H."/>
            <person name="Tunlid A."/>
            <person name="Henrissat B."/>
            <person name="Grigoriev I.V."/>
            <person name="Hibbett D.S."/>
            <person name="Martin F."/>
        </authorList>
    </citation>
    <scope>NUCLEOTIDE SEQUENCE [LARGE SCALE GENOMIC DNA]</scope>
    <source>
        <strain evidence="2">Marx 270</strain>
    </source>
</reference>
<proteinExistence type="predicted"/>
<dbReference type="AlphaFoldDB" id="A0A0C3P742"/>
<dbReference type="OrthoDB" id="301415at2759"/>
<sequence>MQSFEFIQFYPIPTRPLSEILQNPSYRSFDLHQSESYPGKLGVDHTPGPFIGIGRFKTAQSGSLMLTPPSPSGLGSKPYHDVVVKRPFISPPTLTLASGTKATCGVAGKHSPKSERRRIICLSLGDELPKLHCEANMLYWAKALLVMTYKFIYSAISSAEHPPPFEIPKLCFVEAGLALTHSQHQQIISLLNRA</sequence>
<evidence type="ECO:0000313" key="2">
    <source>
        <dbReference type="Proteomes" id="UP000054217"/>
    </source>
</evidence>